<comment type="cofactor">
    <cofactor evidence="1">
        <name>Mg(2+)</name>
        <dbReference type="ChEBI" id="CHEBI:18420"/>
    </cofactor>
</comment>
<keyword evidence="15" id="KW-0472">Membrane</keyword>
<dbReference type="EC" id="2.7.7.41" evidence="6"/>
<comment type="subcellular location">
    <subcellularLocation>
        <location evidence="2">Mitochondrion inner membrane</location>
        <topology evidence="2">Peripheral membrane protein</topology>
        <orientation evidence="2">Matrix side</orientation>
    </subcellularLocation>
</comment>
<evidence type="ECO:0000256" key="6">
    <source>
        <dbReference type="ARBA" id="ARBA00012487"/>
    </source>
</evidence>
<accession>A0A1L0BLZ1</accession>
<keyword evidence="17" id="KW-1208">Phospholipid metabolism</keyword>
<comment type="pathway">
    <text evidence="4">Lipid metabolism.</text>
</comment>
<dbReference type="EMBL" id="LT635765">
    <property type="protein sequence ID" value="SGZ52259.1"/>
    <property type="molecule type" value="Genomic_DNA"/>
</dbReference>
<dbReference type="PANTHER" id="PTHR13619:SF0">
    <property type="entry name" value="PHOSPHATIDATE CYTIDYLYLTRANSFERASE, MITOCHONDRIAL"/>
    <property type="match status" value="1"/>
</dbReference>
<evidence type="ECO:0000256" key="15">
    <source>
        <dbReference type="ARBA" id="ARBA00023136"/>
    </source>
</evidence>
<evidence type="ECO:0000256" key="9">
    <source>
        <dbReference type="ARBA" id="ARBA00022679"/>
    </source>
</evidence>
<evidence type="ECO:0000256" key="16">
    <source>
        <dbReference type="ARBA" id="ARBA00023209"/>
    </source>
</evidence>
<dbReference type="GO" id="GO:0005743">
    <property type="term" value="C:mitochondrial inner membrane"/>
    <property type="evidence" value="ECO:0007669"/>
    <property type="project" value="UniProtKB-SubCell"/>
</dbReference>
<dbReference type="Proteomes" id="UP000182259">
    <property type="component" value="Chromosome II"/>
</dbReference>
<dbReference type="GO" id="GO:0016024">
    <property type="term" value="P:CDP-diacylglycerol biosynthetic process"/>
    <property type="evidence" value="ECO:0007669"/>
    <property type="project" value="UniProtKB-UniPathway"/>
</dbReference>
<sequence>MTEILLPRSVAILFFRRIGARFFKVRFSNSFGTRFYTTGIKNDINTANQLVPSENDQQLSLLFNQFPVNEIRYAFGYGSGVFQQAGYDKLRPQIDMIHIVDDPLRFHILNTERNRSHYSGLLCLGINAVLAVQNYGAGVYFNPYVALKDQEGNENMVKYGVVSTETALKDIQEWSTLYIAGRLQKPVKYLHGDETLRMANDHNLRSAFNLALLLLSRSKESELVTHTRIYEKVALLSYMGDPRMAVGGENPNKVRNIVSKQKEKFDFLYHPYLEESMQKGYLVRLGDKYEVRLNVDSVSQILATLPLQFRKKLLNSYRNKYKLQLLQDDSAEQVLLGNNIEMAVGPYLREILMDRGLKRTLMASLLATVAYPALIQSLKGIFSAGIVKSTKYALDKKRKSWEKVARE</sequence>
<evidence type="ECO:0000256" key="1">
    <source>
        <dbReference type="ARBA" id="ARBA00001946"/>
    </source>
</evidence>
<evidence type="ECO:0000256" key="8">
    <source>
        <dbReference type="ARBA" id="ARBA00022516"/>
    </source>
</evidence>
<gene>
    <name evidence="19" type="ORF">SAMEA4029009_CIC11G00000004821</name>
</gene>
<evidence type="ECO:0000256" key="7">
    <source>
        <dbReference type="ARBA" id="ARBA00018337"/>
    </source>
</evidence>
<dbReference type="GO" id="GO:0004605">
    <property type="term" value="F:phosphatidate cytidylyltransferase activity"/>
    <property type="evidence" value="ECO:0007669"/>
    <property type="project" value="UniProtKB-EC"/>
</dbReference>
<comment type="pathway">
    <text evidence="3">Phospholipid metabolism; CDP-diacylglycerol biosynthesis; CDP-diacylglycerol from sn-glycerol 3-phosphate: step 3/3.</text>
</comment>
<evidence type="ECO:0000256" key="17">
    <source>
        <dbReference type="ARBA" id="ARBA00023264"/>
    </source>
</evidence>
<evidence type="ECO:0000256" key="11">
    <source>
        <dbReference type="ARBA" id="ARBA00022792"/>
    </source>
</evidence>
<evidence type="ECO:0000313" key="20">
    <source>
        <dbReference type="Proteomes" id="UP000182259"/>
    </source>
</evidence>
<evidence type="ECO:0000313" key="19">
    <source>
        <dbReference type="EMBL" id="SGZ52259.1"/>
    </source>
</evidence>
<evidence type="ECO:0000256" key="18">
    <source>
        <dbReference type="ARBA" id="ARBA00029893"/>
    </source>
</evidence>
<evidence type="ECO:0000256" key="10">
    <source>
        <dbReference type="ARBA" id="ARBA00022695"/>
    </source>
</evidence>
<evidence type="ECO:0000256" key="5">
    <source>
        <dbReference type="ARBA" id="ARBA00005458"/>
    </source>
</evidence>
<keyword evidence="10" id="KW-0548">Nucleotidyltransferase</keyword>
<keyword evidence="14" id="KW-0496">Mitochondrion</keyword>
<evidence type="ECO:0000256" key="4">
    <source>
        <dbReference type="ARBA" id="ARBA00005189"/>
    </source>
</evidence>
<dbReference type="InterPro" id="IPR015222">
    <property type="entry name" value="Tam41"/>
</dbReference>
<keyword evidence="13" id="KW-0443">Lipid metabolism</keyword>
<keyword evidence="16" id="KW-0594">Phospholipid biosynthesis</keyword>
<dbReference type="AlphaFoldDB" id="A0A1L0BLZ1"/>
<keyword evidence="8" id="KW-0444">Lipid biosynthesis</keyword>
<name>A0A1L0BLZ1_9ASCO</name>
<evidence type="ECO:0000256" key="14">
    <source>
        <dbReference type="ARBA" id="ARBA00023128"/>
    </source>
</evidence>
<evidence type="ECO:0000256" key="13">
    <source>
        <dbReference type="ARBA" id="ARBA00023098"/>
    </source>
</evidence>
<dbReference type="GO" id="GO:0032049">
    <property type="term" value="P:cardiolipin biosynthetic process"/>
    <property type="evidence" value="ECO:0007669"/>
    <property type="project" value="InterPro"/>
</dbReference>
<keyword evidence="11" id="KW-0999">Mitochondrion inner membrane</keyword>
<organism evidence="19 20">
    <name type="scientific">Sungouiella intermedia</name>
    <dbReference type="NCBI Taxonomy" id="45354"/>
    <lineage>
        <taxon>Eukaryota</taxon>
        <taxon>Fungi</taxon>
        <taxon>Dikarya</taxon>
        <taxon>Ascomycota</taxon>
        <taxon>Saccharomycotina</taxon>
        <taxon>Pichiomycetes</taxon>
        <taxon>Metschnikowiaceae</taxon>
        <taxon>Sungouiella</taxon>
    </lineage>
</organism>
<dbReference type="PIRSF" id="PIRSF028840">
    <property type="entry name" value="Mmp37"/>
    <property type="match status" value="1"/>
</dbReference>
<evidence type="ECO:0000256" key="2">
    <source>
        <dbReference type="ARBA" id="ARBA00004443"/>
    </source>
</evidence>
<keyword evidence="9" id="KW-0808">Transferase</keyword>
<comment type="similarity">
    <text evidence="5">Belongs to the TAM41 family.</text>
</comment>
<evidence type="ECO:0000256" key="3">
    <source>
        <dbReference type="ARBA" id="ARBA00005119"/>
    </source>
</evidence>
<protein>
    <recommendedName>
        <fullName evidence="7">Phosphatidate cytidylyltransferase, mitochondrial</fullName>
        <ecNumber evidence="6">2.7.7.41</ecNumber>
    </recommendedName>
    <alternativeName>
        <fullName evidence="18">CDP-diacylglycerol synthase</fullName>
    </alternativeName>
</protein>
<reference evidence="19 20" key="1">
    <citation type="submission" date="2016-10" db="EMBL/GenBank/DDBJ databases">
        <authorList>
            <person name="de Groot N.N."/>
        </authorList>
    </citation>
    <scope>NUCLEOTIDE SEQUENCE [LARGE SCALE GENOMIC DNA]</scope>
    <source>
        <strain evidence="19 20">PYCC 4715</strain>
    </source>
</reference>
<dbReference type="UniPathway" id="UPA00557">
    <property type="reaction ID" value="UER00614"/>
</dbReference>
<proteinExistence type="inferred from homology"/>
<dbReference type="PANTHER" id="PTHR13619">
    <property type="entry name" value="PHOSPHATIDATE CYTIDYLYLTRANSFERASE, MITOCHONDRIAL"/>
    <property type="match status" value="1"/>
</dbReference>
<keyword evidence="12" id="KW-0460">Magnesium</keyword>
<evidence type="ECO:0000256" key="12">
    <source>
        <dbReference type="ARBA" id="ARBA00022842"/>
    </source>
</evidence>
<dbReference type="Pfam" id="PF09139">
    <property type="entry name" value="Tam41_Mmp37"/>
    <property type="match status" value="1"/>
</dbReference>